<evidence type="ECO:0000313" key="3">
    <source>
        <dbReference type="Proteomes" id="UP001589589"/>
    </source>
</evidence>
<feature type="chain" id="PRO_5045533309" evidence="1">
    <location>
        <begin position="19"/>
        <end position="450"/>
    </location>
</feature>
<sequence>MKNIILLFAIAVTFFSCSINDEFGGGTNLQPVSFTVNLKYDKDQYNGLVVNAGNVVLTNTNTGDIYKATSTANGIASFANILPGTYNITATKVLTSQEFFELFQFTPSTETITFNGVQENVTVNANITSTNIELKAARIGDLVIKQIYYAGSHASQGASYRDQFIEIYNNSNEVIYADGLYIGQLYGKNNTTQSSFTLANGQYDWSKSIGMTSGADANTKNVYADYVIRIPGTGTQYPIKAGESIVIAQTAINHKSPLVDNTGIPVSVKNPDLTIDLSGADFEVYLGDYLLSKGKDVFRYDIQNPAVKDMEIGYWGRAGYDSGNQDFLIDNPGRDSFIIFRTDDLNKFPDYSDPSIAVIDSKTKFFVQIPTKDIIDGVDLQNFNPSSQRPKMLPSEIDASFTNCDAAFNSQSVIRKTKSIVNGRRILEDSNNSANDFVKLPMANPRGFTN</sequence>
<dbReference type="Proteomes" id="UP001589589">
    <property type="component" value="Unassembled WGS sequence"/>
</dbReference>
<reference evidence="2 3" key="1">
    <citation type="submission" date="2024-09" db="EMBL/GenBank/DDBJ databases">
        <authorList>
            <person name="Sun Q."/>
            <person name="Mori K."/>
        </authorList>
    </citation>
    <scope>NUCLEOTIDE SEQUENCE [LARGE SCALE GENOMIC DNA]</scope>
    <source>
        <strain evidence="2 3">CECT 7908</strain>
    </source>
</reference>
<proteinExistence type="predicted"/>
<dbReference type="EMBL" id="JBHMEX010000032">
    <property type="protein sequence ID" value="MFB9064354.1"/>
    <property type="molecule type" value="Genomic_DNA"/>
</dbReference>
<accession>A0ABV5FLD1</accession>
<keyword evidence="1" id="KW-0732">Signal</keyword>
<dbReference type="InterPro" id="IPR032627">
    <property type="entry name" value="DUF4876"/>
</dbReference>
<evidence type="ECO:0000313" key="2">
    <source>
        <dbReference type="EMBL" id="MFB9064354.1"/>
    </source>
</evidence>
<dbReference type="Gene3D" id="2.60.40.1120">
    <property type="entry name" value="Carboxypeptidase-like, regulatory domain"/>
    <property type="match status" value="1"/>
</dbReference>
<organism evidence="2 3">
    <name type="scientific">Flavobacterium branchiarum</name>
    <dbReference type="NCBI Taxonomy" id="1114870"/>
    <lineage>
        <taxon>Bacteria</taxon>
        <taxon>Pseudomonadati</taxon>
        <taxon>Bacteroidota</taxon>
        <taxon>Flavobacteriia</taxon>
        <taxon>Flavobacteriales</taxon>
        <taxon>Flavobacteriaceae</taxon>
        <taxon>Flavobacterium</taxon>
    </lineage>
</organism>
<dbReference type="SUPFAM" id="SSF117074">
    <property type="entry name" value="Hypothetical protein PA1324"/>
    <property type="match status" value="1"/>
</dbReference>
<protein>
    <submittedName>
        <fullName evidence="2">DUF4876 domain-containing protein</fullName>
    </submittedName>
</protein>
<keyword evidence="3" id="KW-1185">Reference proteome</keyword>
<dbReference type="Pfam" id="PF16215">
    <property type="entry name" value="DUF4876"/>
    <property type="match status" value="1"/>
</dbReference>
<name>A0ABV5FLD1_9FLAO</name>
<dbReference type="RefSeq" id="WP_290266468.1">
    <property type="nucleotide sequence ID" value="NZ_JAUFQQ010000005.1"/>
</dbReference>
<dbReference type="PROSITE" id="PS51257">
    <property type="entry name" value="PROKAR_LIPOPROTEIN"/>
    <property type="match status" value="1"/>
</dbReference>
<comment type="caution">
    <text evidence="2">The sequence shown here is derived from an EMBL/GenBank/DDBJ whole genome shotgun (WGS) entry which is preliminary data.</text>
</comment>
<evidence type="ECO:0000256" key="1">
    <source>
        <dbReference type="SAM" id="SignalP"/>
    </source>
</evidence>
<feature type="signal peptide" evidence="1">
    <location>
        <begin position="1"/>
        <end position="18"/>
    </location>
</feature>
<gene>
    <name evidence="2" type="ORF">ACFFUQ_09990</name>
</gene>